<evidence type="ECO:0008006" key="2">
    <source>
        <dbReference type="Google" id="ProtNLM"/>
    </source>
</evidence>
<sequence>MVVNKETINDYKDHGVALLRNFISSDWLKKLAKGIEKNFQNPSQYKCVYEKKDDKEIFYDDYCNWQRIEEYKDFIFNSDIAKIAGQLMQSKRVNLFHEHVLIKEPGATKRTPWHQDQPYYCVDGKDNCSLWIPLDKIFKEVCPEYVKSSHSWNKQYLPTKFFGNMYEKKDEGLEFVPDISGNRQDYDIASWDLNPGDIIAFNFSIIHGAPGNNSPNRRRAFSVRFVGDDATFAKRKGEVSPPFPEVKLNHGDKMDSPSFPKIII</sequence>
<name>A0A381WXT6_9ZZZZ</name>
<gene>
    <name evidence="1" type="ORF">METZ01_LOCUS109581</name>
</gene>
<dbReference type="EMBL" id="UINC01013080">
    <property type="protein sequence ID" value="SVA56727.1"/>
    <property type="molecule type" value="Genomic_DNA"/>
</dbReference>
<dbReference type="PANTHER" id="PTHR20883">
    <property type="entry name" value="PHYTANOYL-COA DIOXYGENASE DOMAIN CONTAINING 1"/>
    <property type="match status" value="1"/>
</dbReference>
<dbReference type="AlphaFoldDB" id="A0A381WXT6"/>
<dbReference type="SUPFAM" id="SSF51197">
    <property type="entry name" value="Clavaminate synthase-like"/>
    <property type="match status" value="1"/>
</dbReference>
<organism evidence="1">
    <name type="scientific">marine metagenome</name>
    <dbReference type="NCBI Taxonomy" id="408172"/>
    <lineage>
        <taxon>unclassified sequences</taxon>
        <taxon>metagenomes</taxon>
        <taxon>ecological metagenomes</taxon>
    </lineage>
</organism>
<reference evidence="1" key="1">
    <citation type="submission" date="2018-05" db="EMBL/GenBank/DDBJ databases">
        <authorList>
            <person name="Lanie J.A."/>
            <person name="Ng W.-L."/>
            <person name="Kazmierczak K.M."/>
            <person name="Andrzejewski T.M."/>
            <person name="Davidsen T.M."/>
            <person name="Wayne K.J."/>
            <person name="Tettelin H."/>
            <person name="Glass J.I."/>
            <person name="Rusch D."/>
            <person name="Podicherti R."/>
            <person name="Tsui H.-C.T."/>
            <person name="Winkler M.E."/>
        </authorList>
    </citation>
    <scope>NUCLEOTIDE SEQUENCE</scope>
</reference>
<dbReference type="PANTHER" id="PTHR20883:SF49">
    <property type="entry name" value="PHYTANOYL-COA DIOXYGENASE"/>
    <property type="match status" value="1"/>
</dbReference>
<dbReference type="Pfam" id="PF05721">
    <property type="entry name" value="PhyH"/>
    <property type="match status" value="1"/>
</dbReference>
<dbReference type="Gene3D" id="2.60.120.620">
    <property type="entry name" value="q2cbj1_9rhob like domain"/>
    <property type="match status" value="1"/>
</dbReference>
<protein>
    <recommendedName>
        <fullName evidence="2">Phytanoyl-CoA dioxygenase</fullName>
    </recommendedName>
</protein>
<dbReference type="InterPro" id="IPR008775">
    <property type="entry name" value="Phytyl_CoA_dOase-like"/>
</dbReference>
<evidence type="ECO:0000313" key="1">
    <source>
        <dbReference type="EMBL" id="SVA56727.1"/>
    </source>
</evidence>
<proteinExistence type="predicted"/>
<accession>A0A381WXT6</accession>